<keyword evidence="1" id="KW-0472">Membrane</keyword>
<evidence type="ECO:0000313" key="3">
    <source>
        <dbReference type="Proteomes" id="UP000594364"/>
    </source>
</evidence>
<gene>
    <name evidence="2" type="ORF">C2857_002407</name>
</gene>
<keyword evidence="3" id="KW-1185">Reference proteome</keyword>
<dbReference type="EMBL" id="CP031390">
    <property type="protein sequence ID" value="QPH17546.1"/>
    <property type="molecule type" value="Genomic_DNA"/>
</dbReference>
<keyword evidence="1" id="KW-0812">Transmembrane</keyword>
<feature type="transmembrane region" description="Helical" evidence="1">
    <location>
        <begin position="6"/>
        <end position="26"/>
    </location>
</feature>
<feature type="transmembrane region" description="Helical" evidence="1">
    <location>
        <begin position="130"/>
        <end position="152"/>
    </location>
</feature>
<dbReference type="Proteomes" id="UP000594364">
    <property type="component" value="Chromosome 6"/>
</dbReference>
<keyword evidence="1" id="KW-1133">Transmembrane helix</keyword>
<organism evidence="2 3">
    <name type="scientific">Epichloe festucae (strain Fl1)</name>
    <dbReference type="NCBI Taxonomy" id="877507"/>
    <lineage>
        <taxon>Eukaryota</taxon>
        <taxon>Fungi</taxon>
        <taxon>Dikarya</taxon>
        <taxon>Ascomycota</taxon>
        <taxon>Pezizomycotina</taxon>
        <taxon>Sordariomycetes</taxon>
        <taxon>Hypocreomycetidae</taxon>
        <taxon>Hypocreales</taxon>
        <taxon>Clavicipitaceae</taxon>
        <taxon>Epichloe</taxon>
    </lineage>
</organism>
<feature type="transmembrane region" description="Helical" evidence="1">
    <location>
        <begin position="38"/>
        <end position="61"/>
    </location>
</feature>
<name>A0A7U3Q2U7_EPIFF</name>
<feature type="transmembrane region" description="Helical" evidence="1">
    <location>
        <begin position="81"/>
        <end position="99"/>
    </location>
</feature>
<proteinExistence type="predicted"/>
<reference evidence="2 3" key="1">
    <citation type="journal article" date="2018" name="PLoS Genet.">
        <title>Repeat elements organise 3D genome structure and mediate transcription in the filamentous fungus Epichloe festucae.</title>
        <authorList>
            <person name="Winter D.J."/>
            <person name="Ganley A.R.D."/>
            <person name="Young C.A."/>
            <person name="Liachko I."/>
            <person name="Schardl C.L."/>
            <person name="Dupont P.Y."/>
            <person name="Berry D."/>
            <person name="Ram A."/>
            <person name="Scott B."/>
            <person name="Cox M.P."/>
        </authorList>
    </citation>
    <scope>NUCLEOTIDE SEQUENCE [LARGE SCALE GENOMIC DNA]</scope>
    <source>
        <strain evidence="2 3">Fl1</strain>
    </source>
</reference>
<sequence>MILEKIPYLRVLISLSVLAEGVRWFGKLDSRPGENSPCIGFPSFISAFFLMAAHFMLLLGFVVDSASSDFTEEAIDGRADLAFFVSVVFAHLLFGDWGLDESHWNAFLSLSACVAAVMDSKPYWYETLGWVRHLVTIFLILFAPALCFNNVFTKHLVASLTSPPGQRWRHFCDKFIVDVLVPLLLQVGEISGACIARLQAAIKKG</sequence>
<evidence type="ECO:0000313" key="2">
    <source>
        <dbReference type="EMBL" id="QPH17546.1"/>
    </source>
</evidence>
<protein>
    <submittedName>
        <fullName evidence="2">Uncharacterized protein</fullName>
    </submittedName>
</protein>
<dbReference type="AlphaFoldDB" id="A0A7U3Q2U7"/>
<accession>A0A7U3Q2U7</accession>
<evidence type="ECO:0000256" key="1">
    <source>
        <dbReference type="SAM" id="Phobius"/>
    </source>
</evidence>